<dbReference type="Gene3D" id="2.60.120.10">
    <property type="entry name" value="Jelly Rolls"/>
    <property type="match status" value="1"/>
</dbReference>
<gene>
    <name evidence="5" type="ORF">HMP0721_0023</name>
</gene>
<evidence type="ECO:0000313" key="5">
    <source>
        <dbReference type="EMBL" id="EFV02917.1"/>
    </source>
</evidence>
<dbReference type="Pfam" id="PF13545">
    <property type="entry name" value="HTH_Crp_2"/>
    <property type="match status" value="1"/>
</dbReference>
<evidence type="ECO:0000256" key="3">
    <source>
        <dbReference type="ARBA" id="ARBA00023163"/>
    </source>
</evidence>
<dbReference type="GO" id="GO:0003677">
    <property type="term" value="F:DNA binding"/>
    <property type="evidence" value="ECO:0007669"/>
    <property type="project" value="UniProtKB-KW"/>
</dbReference>
<dbReference type="InterPro" id="IPR050397">
    <property type="entry name" value="Env_Response_Regulators"/>
</dbReference>
<evidence type="ECO:0000256" key="1">
    <source>
        <dbReference type="ARBA" id="ARBA00023015"/>
    </source>
</evidence>
<dbReference type="InterPro" id="IPR000595">
    <property type="entry name" value="cNMP-bd_dom"/>
</dbReference>
<dbReference type="InterPro" id="IPR036388">
    <property type="entry name" value="WH-like_DNA-bd_sf"/>
</dbReference>
<dbReference type="SUPFAM" id="SSF46785">
    <property type="entry name" value="Winged helix' DNA-binding domain"/>
    <property type="match status" value="1"/>
</dbReference>
<dbReference type="eggNOG" id="COG0664">
    <property type="taxonomic scope" value="Bacteria"/>
</dbReference>
<accession>E6MDE1</accession>
<dbReference type="SMART" id="SM00419">
    <property type="entry name" value="HTH_CRP"/>
    <property type="match status" value="1"/>
</dbReference>
<dbReference type="HOGENOM" id="CLU_075053_7_2_9"/>
<evidence type="ECO:0000256" key="2">
    <source>
        <dbReference type="ARBA" id="ARBA00023125"/>
    </source>
</evidence>
<dbReference type="InterPro" id="IPR018490">
    <property type="entry name" value="cNMP-bd_dom_sf"/>
</dbReference>
<comment type="caution">
    <text evidence="5">The sequence shown here is derived from an EMBL/GenBank/DDBJ whole genome shotgun (WGS) entry which is preliminary data.</text>
</comment>
<keyword evidence="3" id="KW-0804">Transcription</keyword>
<keyword evidence="6" id="KW-1185">Reference proteome</keyword>
<feature type="domain" description="HTH crp-type" evidence="4">
    <location>
        <begin position="158"/>
        <end position="224"/>
    </location>
</feature>
<dbReference type="Gene3D" id="1.10.10.10">
    <property type="entry name" value="Winged helix-like DNA-binding domain superfamily/Winged helix DNA-binding domain"/>
    <property type="match status" value="1"/>
</dbReference>
<dbReference type="PANTHER" id="PTHR24567">
    <property type="entry name" value="CRP FAMILY TRANSCRIPTIONAL REGULATORY PROTEIN"/>
    <property type="match status" value="1"/>
</dbReference>
<dbReference type="Pfam" id="PF00027">
    <property type="entry name" value="cNMP_binding"/>
    <property type="match status" value="1"/>
</dbReference>
<keyword evidence="1" id="KW-0805">Transcription regulation</keyword>
<dbReference type="PANTHER" id="PTHR24567:SF74">
    <property type="entry name" value="HTH-TYPE TRANSCRIPTIONAL REGULATOR ARCR"/>
    <property type="match status" value="1"/>
</dbReference>
<dbReference type="STRING" id="887929.HMP0721_0023"/>
<evidence type="ECO:0000259" key="4">
    <source>
        <dbReference type="PROSITE" id="PS51063"/>
    </source>
</evidence>
<dbReference type="EMBL" id="AEQN01000001">
    <property type="protein sequence ID" value="EFV02917.1"/>
    <property type="molecule type" value="Genomic_DNA"/>
</dbReference>
<keyword evidence="2" id="KW-0238">DNA-binding</keyword>
<dbReference type="PROSITE" id="PS51063">
    <property type="entry name" value="HTH_CRP_2"/>
    <property type="match status" value="1"/>
</dbReference>
<evidence type="ECO:0000313" key="6">
    <source>
        <dbReference type="Proteomes" id="UP000004754"/>
    </source>
</evidence>
<dbReference type="InterPro" id="IPR014710">
    <property type="entry name" value="RmlC-like_jellyroll"/>
</dbReference>
<dbReference type="GO" id="GO:0003700">
    <property type="term" value="F:DNA-binding transcription factor activity"/>
    <property type="evidence" value="ECO:0007669"/>
    <property type="project" value="TreeGrafter"/>
</dbReference>
<dbReference type="SUPFAM" id="SSF51206">
    <property type="entry name" value="cAMP-binding domain-like"/>
    <property type="match status" value="1"/>
</dbReference>
<protein>
    <submittedName>
        <fullName evidence="5">Transcriptional regulator, Crp/Fnr family</fullName>
    </submittedName>
</protein>
<dbReference type="InterPro" id="IPR036390">
    <property type="entry name" value="WH_DNA-bd_sf"/>
</dbReference>
<name>E6MDE1_9FIRM</name>
<reference evidence="5 6" key="1">
    <citation type="submission" date="2010-12" db="EMBL/GenBank/DDBJ databases">
        <authorList>
            <person name="Muzny D."/>
            <person name="Qin X."/>
            <person name="Deng J."/>
            <person name="Jiang H."/>
            <person name="Liu Y."/>
            <person name="Qu J."/>
            <person name="Song X.-Z."/>
            <person name="Zhang L."/>
            <person name="Thornton R."/>
            <person name="Coyle M."/>
            <person name="Francisco L."/>
            <person name="Jackson L."/>
            <person name="Javaid M."/>
            <person name="Korchina V."/>
            <person name="Kovar C."/>
            <person name="Mata R."/>
            <person name="Mathew T."/>
            <person name="Ngo R."/>
            <person name="Nguyen L."/>
            <person name="Nguyen N."/>
            <person name="Okwuonu G."/>
            <person name="Ongeri F."/>
            <person name="Pham C."/>
            <person name="Simmons D."/>
            <person name="Wilczek-Boney K."/>
            <person name="Hale W."/>
            <person name="Jakkamsetti A."/>
            <person name="Pham P."/>
            <person name="Ruth R."/>
            <person name="San Lucas F."/>
            <person name="Warren J."/>
            <person name="Zhang J."/>
            <person name="Zhao Z."/>
            <person name="Zhou C."/>
            <person name="Zhu D."/>
            <person name="Lee S."/>
            <person name="Bess C."/>
            <person name="Blankenburg K."/>
            <person name="Forbes L."/>
            <person name="Fu Q."/>
            <person name="Gubbala S."/>
            <person name="Hirani K."/>
            <person name="Jayaseelan J.C."/>
            <person name="Lara F."/>
            <person name="Munidasa M."/>
            <person name="Palculict T."/>
            <person name="Patil S."/>
            <person name="Pu L.-L."/>
            <person name="Saada N."/>
            <person name="Tang L."/>
            <person name="Weissenberger G."/>
            <person name="Zhu Y."/>
            <person name="Hemphill L."/>
            <person name="Shang Y."/>
            <person name="Youmans B."/>
            <person name="Ayvaz T."/>
            <person name="Ross M."/>
            <person name="Santibanez J."/>
            <person name="Aqrawi P."/>
            <person name="Gross S."/>
            <person name="Joshi V."/>
            <person name="Fowler G."/>
            <person name="Nazareth L."/>
            <person name="Reid J."/>
            <person name="Worley K."/>
            <person name="Petrosino J."/>
            <person name="Highlander S."/>
            <person name="Gibbs R."/>
        </authorList>
    </citation>
    <scope>NUCLEOTIDE SEQUENCE [LARGE SCALE GENOMIC DNA]</scope>
    <source>
        <strain evidence="5 6">ATCC 23263</strain>
    </source>
</reference>
<sequence length="234" mass="25823">MRTKESGGKSMSMADALARLPFWGLLTAKEQGVLAARAVIRRDGPVQIVHGGQHDCPGLFLVLSGELRAAMLSEAGREITLYRVGTGEFCVLSASCVISQITFDTQIMTESSCECLVIDTATINGLAEKNLALRCALYEQALRRFSEVMWTMQQILFMGLDCRLATFLMGETDRTDAFEIVMTHDQIARHISSAREVVARMLKRFAAEGWVQLHRGRITVTNPGALRRLAAAEN</sequence>
<proteinExistence type="predicted"/>
<dbReference type="InterPro" id="IPR012318">
    <property type="entry name" value="HTH_CRP"/>
</dbReference>
<dbReference type="AlphaFoldDB" id="E6MDE1"/>
<organism evidence="5 6">
    <name type="scientific">Pseudoramibacter alactolyticus ATCC 23263</name>
    <dbReference type="NCBI Taxonomy" id="887929"/>
    <lineage>
        <taxon>Bacteria</taxon>
        <taxon>Bacillati</taxon>
        <taxon>Bacillota</taxon>
        <taxon>Clostridia</taxon>
        <taxon>Eubacteriales</taxon>
        <taxon>Eubacteriaceae</taxon>
        <taxon>Pseudoramibacter</taxon>
    </lineage>
</organism>
<dbReference type="GO" id="GO:0005829">
    <property type="term" value="C:cytosol"/>
    <property type="evidence" value="ECO:0007669"/>
    <property type="project" value="TreeGrafter"/>
</dbReference>
<dbReference type="Proteomes" id="UP000004754">
    <property type="component" value="Unassembled WGS sequence"/>
</dbReference>